<dbReference type="OrthoDB" id="421276at2759"/>
<proteinExistence type="predicted"/>
<comment type="caution">
    <text evidence="1">The sequence shown here is derived from an EMBL/GenBank/DDBJ whole genome shotgun (WGS) entry which is preliminary data.</text>
</comment>
<dbReference type="Proteomes" id="UP000887013">
    <property type="component" value="Unassembled WGS sequence"/>
</dbReference>
<dbReference type="EMBL" id="BMAW01097544">
    <property type="protein sequence ID" value="GFS80334.1"/>
    <property type="molecule type" value="Genomic_DNA"/>
</dbReference>
<keyword evidence="2" id="KW-1185">Reference proteome</keyword>
<gene>
    <name evidence="1" type="ORF">NPIL_359031</name>
</gene>
<protein>
    <submittedName>
        <fullName evidence="1">Uncharacterized protein</fullName>
    </submittedName>
</protein>
<evidence type="ECO:0000313" key="1">
    <source>
        <dbReference type="EMBL" id="GFS80334.1"/>
    </source>
</evidence>
<feature type="non-terminal residue" evidence="1">
    <location>
        <position position="1"/>
    </location>
</feature>
<evidence type="ECO:0000313" key="2">
    <source>
        <dbReference type="Proteomes" id="UP000887013"/>
    </source>
</evidence>
<organism evidence="1 2">
    <name type="scientific">Nephila pilipes</name>
    <name type="common">Giant wood spider</name>
    <name type="synonym">Nephila maculata</name>
    <dbReference type="NCBI Taxonomy" id="299642"/>
    <lineage>
        <taxon>Eukaryota</taxon>
        <taxon>Metazoa</taxon>
        <taxon>Ecdysozoa</taxon>
        <taxon>Arthropoda</taxon>
        <taxon>Chelicerata</taxon>
        <taxon>Arachnida</taxon>
        <taxon>Araneae</taxon>
        <taxon>Araneomorphae</taxon>
        <taxon>Entelegynae</taxon>
        <taxon>Araneoidea</taxon>
        <taxon>Nephilidae</taxon>
        <taxon>Nephila</taxon>
    </lineage>
</organism>
<sequence length="115" mass="13100">NLLRKYGRDAVREAVDEKDGERDIAVGVDGSWQKLSFPSESGVVTVTSIDTGKNEKKSKREAFQCGGCKISFAGEAVKSVFLDNIGNEEFSRFFNQWERKLKKCFDSNEENFERY</sequence>
<name>A0A8X6T7X6_NEPPI</name>
<reference evidence="1" key="1">
    <citation type="submission" date="2020-08" db="EMBL/GenBank/DDBJ databases">
        <title>Multicomponent nature underlies the extraordinary mechanical properties of spider dragline silk.</title>
        <authorList>
            <person name="Kono N."/>
            <person name="Nakamura H."/>
            <person name="Mori M."/>
            <person name="Yoshida Y."/>
            <person name="Ohtoshi R."/>
            <person name="Malay A.D."/>
            <person name="Moran D.A.P."/>
            <person name="Tomita M."/>
            <person name="Numata K."/>
            <person name="Arakawa K."/>
        </authorList>
    </citation>
    <scope>NUCLEOTIDE SEQUENCE</scope>
</reference>
<dbReference type="AlphaFoldDB" id="A0A8X6T7X6"/>
<accession>A0A8X6T7X6</accession>